<reference evidence="2 3" key="1">
    <citation type="submission" date="2019-04" db="EMBL/GenBank/DDBJ databases">
        <title>Comparative genomics and transcriptomics to analyze fruiting body development in filamentous ascomycetes.</title>
        <authorList>
            <consortium name="DOE Joint Genome Institute"/>
            <person name="Lutkenhaus R."/>
            <person name="Traeger S."/>
            <person name="Breuer J."/>
            <person name="Kuo A."/>
            <person name="Lipzen A."/>
            <person name="Pangilinan J."/>
            <person name="Dilworth D."/>
            <person name="Sandor L."/>
            <person name="Poggeler S."/>
            <person name="Barry K."/>
            <person name="Grigoriev I.V."/>
            <person name="Nowrousian M."/>
        </authorList>
    </citation>
    <scope>NUCLEOTIDE SEQUENCE [LARGE SCALE GENOMIC DNA]</scope>
    <source>
        <strain evidence="2 3">CBS 389.68</strain>
    </source>
</reference>
<accession>A0A4S2MWR9</accession>
<evidence type="ECO:0000313" key="3">
    <source>
        <dbReference type="Proteomes" id="UP000298138"/>
    </source>
</evidence>
<keyword evidence="3" id="KW-1185">Reference proteome</keyword>
<sequence length="147" mass="15933">MSMMPSLGGGTVVEAINCWASRYRLFAISVISTLVIVIAIIRAVIIPASSLVRILASPTASSSLRQFNKLTYLPKPRDFVDHGPGYPAPPPYELSASKGHVEMGGLNGEMRRWCDVIRDETLTVVSVRGKSSISASTAEYNMTSYNP</sequence>
<dbReference type="Proteomes" id="UP000298138">
    <property type="component" value="Unassembled WGS sequence"/>
</dbReference>
<dbReference type="AlphaFoldDB" id="A0A4S2MWR9"/>
<protein>
    <submittedName>
        <fullName evidence="2">Uncharacterized protein</fullName>
    </submittedName>
</protein>
<dbReference type="EMBL" id="ML220121">
    <property type="protein sequence ID" value="TGZ81014.1"/>
    <property type="molecule type" value="Genomic_DNA"/>
</dbReference>
<evidence type="ECO:0000313" key="2">
    <source>
        <dbReference type="EMBL" id="TGZ81014.1"/>
    </source>
</evidence>
<organism evidence="2 3">
    <name type="scientific">Ascodesmis nigricans</name>
    <dbReference type="NCBI Taxonomy" id="341454"/>
    <lineage>
        <taxon>Eukaryota</taxon>
        <taxon>Fungi</taxon>
        <taxon>Dikarya</taxon>
        <taxon>Ascomycota</taxon>
        <taxon>Pezizomycotina</taxon>
        <taxon>Pezizomycetes</taxon>
        <taxon>Pezizales</taxon>
        <taxon>Ascodesmidaceae</taxon>
        <taxon>Ascodesmis</taxon>
    </lineage>
</organism>
<keyword evidence="1" id="KW-1133">Transmembrane helix</keyword>
<proteinExistence type="predicted"/>
<keyword evidence="1" id="KW-0812">Transmembrane</keyword>
<name>A0A4S2MWR9_9PEZI</name>
<dbReference type="InParanoid" id="A0A4S2MWR9"/>
<evidence type="ECO:0000256" key="1">
    <source>
        <dbReference type="SAM" id="Phobius"/>
    </source>
</evidence>
<gene>
    <name evidence="2" type="ORF">EX30DRAFT_348906</name>
</gene>
<keyword evidence="1" id="KW-0472">Membrane</keyword>
<feature type="transmembrane region" description="Helical" evidence="1">
    <location>
        <begin position="25"/>
        <end position="45"/>
    </location>
</feature>